<evidence type="ECO:0000313" key="2">
    <source>
        <dbReference type="EMBL" id="KAL2851546.1"/>
    </source>
</evidence>
<reference evidence="2 3" key="1">
    <citation type="submission" date="2024-07" db="EMBL/GenBank/DDBJ databases">
        <title>Section-level genome sequencing and comparative genomics of Aspergillus sections Usti and Cavernicolus.</title>
        <authorList>
            <consortium name="Lawrence Berkeley National Laboratory"/>
            <person name="Nybo J.L."/>
            <person name="Vesth T.C."/>
            <person name="Theobald S."/>
            <person name="Frisvad J.C."/>
            <person name="Larsen T.O."/>
            <person name="Kjaerboelling I."/>
            <person name="Rothschild-Mancinelli K."/>
            <person name="Lyhne E.K."/>
            <person name="Kogle M.E."/>
            <person name="Barry K."/>
            <person name="Clum A."/>
            <person name="Na H."/>
            <person name="Ledsgaard L."/>
            <person name="Lin J."/>
            <person name="Lipzen A."/>
            <person name="Kuo A."/>
            <person name="Riley R."/>
            <person name="Mondo S."/>
            <person name="Labutti K."/>
            <person name="Haridas S."/>
            <person name="Pangalinan J."/>
            <person name="Salamov A.A."/>
            <person name="Simmons B.A."/>
            <person name="Magnuson J.K."/>
            <person name="Chen J."/>
            <person name="Drula E."/>
            <person name="Henrissat B."/>
            <person name="Wiebenga A."/>
            <person name="Lubbers R.J."/>
            <person name="Gomes A.C."/>
            <person name="Makela M.R."/>
            <person name="Stajich J."/>
            <person name="Grigoriev I.V."/>
            <person name="Mortensen U.H."/>
            <person name="De Vries R.P."/>
            <person name="Baker S.E."/>
            <person name="Andersen M.R."/>
        </authorList>
    </citation>
    <scope>NUCLEOTIDE SEQUENCE [LARGE SCALE GENOMIC DNA]</scope>
    <source>
        <strain evidence="2 3">CBS 123904</strain>
    </source>
</reference>
<proteinExistence type="predicted"/>
<protein>
    <submittedName>
        <fullName evidence="2">Uncharacterized protein</fullName>
    </submittedName>
</protein>
<comment type="caution">
    <text evidence="2">The sequence shown here is derived from an EMBL/GenBank/DDBJ whole genome shotgun (WGS) entry which is preliminary data.</text>
</comment>
<evidence type="ECO:0000256" key="1">
    <source>
        <dbReference type="SAM" id="MobiDB-lite"/>
    </source>
</evidence>
<feature type="compositionally biased region" description="Basic and acidic residues" evidence="1">
    <location>
        <begin position="105"/>
        <end position="136"/>
    </location>
</feature>
<feature type="region of interest" description="Disordered" evidence="1">
    <location>
        <begin position="101"/>
        <end position="175"/>
    </location>
</feature>
<accession>A0ABR4KH42</accession>
<dbReference type="Proteomes" id="UP001610446">
    <property type="component" value="Unassembled WGS sequence"/>
</dbReference>
<keyword evidence="3" id="KW-1185">Reference proteome</keyword>
<gene>
    <name evidence="2" type="ORF">BJY01DRAFT_244881</name>
</gene>
<organism evidence="2 3">
    <name type="scientific">Aspergillus pseudoustus</name>
    <dbReference type="NCBI Taxonomy" id="1810923"/>
    <lineage>
        <taxon>Eukaryota</taxon>
        <taxon>Fungi</taxon>
        <taxon>Dikarya</taxon>
        <taxon>Ascomycota</taxon>
        <taxon>Pezizomycotina</taxon>
        <taxon>Eurotiomycetes</taxon>
        <taxon>Eurotiomycetidae</taxon>
        <taxon>Eurotiales</taxon>
        <taxon>Aspergillaceae</taxon>
        <taxon>Aspergillus</taxon>
        <taxon>Aspergillus subgen. Nidulantes</taxon>
    </lineage>
</organism>
<dbReference type="EMBL" id="JBFXLU010000029">
    <property type="protein sequence ID" value="KAL2851546.1"/>
    <property type="molecule type" value="Genomic_DNA"/>
</dbReference>
<evidence type="ECO:0000313" key="3">
    <source>
        <dbReference type="Proteomes" id="UP001610446"/>
    </source>
</evidence>
<name>A0ABR4KH42_9EURO</name>
<sequence>MPCRFIIQVQPPGCEYMRAESKPAEYAHFAVLSRARLREQGISFRDPHGDLFLPAAGEVAEGFWVDEQMGCLRVGEGRVVKVYEKCDVRVVDPMRGVAGDWGGEGEDKCCDEGEDEGKDKDKGEKQREEAQDERKTVRFQLPPAARVFDEKEKVRSTVVDTGDAGVECTDDSSWD</sequence>